<keyword evidence="6" id="KW-0175">Coiled coil</keyword>
<keyword evidence="5 8" id="KW-0472">Membrane</keyword>
<feature type="transmembrane region" description="Helical" evidence="8">
    <location>
        <begin position="140"/>
        <end position="158"/>
    </location>
</feature>
<feature type="coiled-coil region" evidence="6">
    <location>
        <begin position="251"/>
        <end position="278"/>
    </location>
</feature>
<organism evidence="10 11">
    <name type="scientific">Variovorax guangxiensis</name>
    <dbReference type="NCBI Taxonomy" id="1775474"/>
    <lineage>
        <taxon>Bacteria</taxon>
        <taxon>Pseudomonadati</taxon>
        <taxon>Pseudomonadota</taxon>
        <taxon>Betaproteobacteria</taxon>
        <taxon>Burkholderiales</taxon>
        <taxon>Comamonadaceae</taxon>
        <taxon>Variovorax</taxon>
    </lineage>
</organism>
<feature type="transmembrane region" description="Helical" evidence="8">
    <location>
        <begin position="281"/>
        <end position="304"/>
    </location>
</feature>
<dbReference type="InterPro" id="IPR018076">
    <property type="entry name" value="T2SS_GspF_dom"/>
</dbReference>
<keyword evidence="4 8" id="KW-1133">Transmembrane helix</keyword>
<evidence type="ECO:0000313" key="11">
    <source>
        <dbReference type="Proteomes" id="UP000319212"/>
    </source>
</evidence>
<keyword evidence="2" id="KW-1003">Cell membrane</keyword>
<evidence type="ECO:0000256" key="3">
    <source>
        <dbReference type="ARBA" id="ARBA00022692"/>
    </source>
</evidence>
<proteinExistence type="predicted"/>
<evidence type="ECO:0000256" key="4">
    <source>
        <dbReference type="ARBA" id="ARBA00022989"/>
    </source>
</evidence>
<dbReference type="AlphaFoldDB" id="A0A502DZU1"/>
<gene>
    <name evidence="10" type="ORF">EAH82_03840</name>
</gene>
<dbReference type="PANTHER" id="PTHR35007">
    <property type="entry name" value="INTEGRAL MEMBRANE PROTEIN-RELATED"/>
    <property type="match status" value="1"/>
</dbReference>
<dbReference type="PANTHER" id="PTHR35007:SF1">
    <property type="entry name" value="PILUS ASSEMBLY PROTEIN"/>
    <property type="match status" value="1"/>
</dbReference>
<feature type="domain" description="Type II secretion system protein GspF" evidence="9">
    <location>
        <begin position="172"/>
        <end position="298"/>
    </location>
</feature>
<keyword evidence="3 8" id="KW-0812">Transmembrane</keyword>
<dbReference type="OrthoDB" id="597333at2"/>
<accession>A0A502DZU1</accession>
<evidence type="ECO:0000256" key="5">
    <source>
        <dbReference type="ARBA" id="ARBA00023136"/>
    </source>
</evidence>
<feature type="transmembrane region" description="Helical" evidence="8">
    <location>
        <begin position="6"/>
        <end position="26"/>
    </location>
</feature>
<evidence type="ECO:0000256" key="2">
    <source>
        <dbReference type="ARBA" id="ARBA00022475"/>
    </source>
</evidence>
<evidence type="ECO:0000313" key="10">
    <source>
        <dbReference type="EMBL" id="TPG30614.1"/>
    </source>
</evidence>
<evidence type="ECO:0000259" key="9">
    <source>
        <dbReference type="Pfam" id="PF00482"/>
    </source>
</evidence>
<dbReference type="Proteomes" id="UP000319212">
    <property type="component" value="Unassembled WGS sequence"/>
</dbReference>
<name>A0A502DZU1_9BURK</name>
<evidence type="ECO:0000256" key="7">
    <source>
        <dbReference type="SAM" id="MobiDB-lite"/>
    </source>
</evidence>
<dbReference type="RefSeq" id="WP_140838729.1">
    <property type="nucleotide sequence ID" value="NZ_RCZI01000001.1"/>
</dbReference>
<reference evidence="10 11" key="1">
    <citation type="journal article" date="2019" name="Environ. Microbiol.">
        <title>Species interactions and distinct microbial communities in high Arctic permafrost affected cryosols are associated with the CH4 and CO2 gas fluxes.</title>
        <authorList>
            <person name="Altshuler I."/>
            <person name="Hamel J."/>
            <person name="Turney S."/>
            <person name="Magnuson E."/>
            <person name="Levesque R."/>
            <person name="Greer C."/>
            <person name="Whyte L.G."/>
        </authorList>
    </citation>
    <scope>NUCLEOTIDE SEQUENCE [LARGE SCALE GENOMIC DNA]</scope>
    <source>
        <strain evidence="10 11">S06.C</strain>
    </source>
</reference>
<sequence>MREALLMLGMVALLMLAAALLLWQWAAGRQARNRAALHVERQLLTRIARPEPAYDTRAGALPSKVLTDPWARPGDDAASGAPPEAGTDAAQAAGQGGRKAVALPGWLSHVASARALGIFGAAAFAVCALVFTFAGGLAAAAMAALLLLGGGFGLWWRLQKFRKQLASQLPGFIDAMVRLITIGNSMHAAFQQAVGFAKAPLREPLEAASRRVRAGVDLDQALDQTASDVAVEELHLLASIVGLGVRYGGRSEVLLERVANFMRDREQAEHELVAMSAETRLSAWILGLLPVGVGSVIVLVNGAYFARMWADPTGQLLVFGAAGLQALGAFLLYRLARIA</sequence>
<evidence type="ECO:0000256" key="8">
    <source>
        <dbReference type="SAM" id="Phobius"/>
    </source>
</evidence>
<comment type="subcellular location">
    <subcellularLocation>
        <location evidence="1">Cell membrane</location>
        <topology evidence="1">Multi-pass membrane protein</topology>
    </subcellularLocation>
</comment>
<feature type="transmembrane region" description="Helical" evidence="8">
    <location>
        <begin position="316"/>
        <end position="336"/>
    </location>
</feature>
<dbReference type="Pfam" id="PF00482">
    <property type="entry name" value="T2SSF"/>
    <property type="match status" value="1"/>
</dbReference>
<feature type="region of interest" description="Disordered" evidence="7">
    <location>
        <begin position="66"/>
        <end position="91"/>
    </location>
</feature>
<evidence type="ECO:0000256" key="6">
    <source>
        <dbReference type="SAM" id="Coils"/>
    </source>
</evidence>
<feature type="transmembrane region" description="Helical" evidence="8">
    <location>
        <begin position="115"/>
        <end position="134"/>
    </location>
</feature>
<dbReference type="GO" id="GO:0005886">
    <property type="term" value="C:plasma membrane"/>
    <property type="evidence" value="ECO:0007669"/>
    <property type="project" value="UniProtKB-SubCell"/>
</dbReference>
<evidence type="ECO:0000256" key="1">
    <source>
        <dbReference type="ARBA" id="ARBA00004651"/>
    </source>
</evidence>
<comment type="caution">
    <text evidence="10">The sequence shown here is derived from an EMBL/GenBank/DDBJ whole genome shotgun (WGS) entry which is preliminary data.</text>
</comment>
<feature type="compositionally biased region" description="Low complexity" evidence="7">
    <location>
        <begin position="81"/>
        <end position="91"/>
    </location>
</feature>
<protein>
    <submittedName>
        <fullName evidence="10">Secretion system protein</fullName>
    </submittedName>
</protein>
<dbReference type="EMBL" id="RCZI01000001">
    <property type="protein sequence ID" value="TPG30614.1"/>
    <property type="molecule type" value="Genomic_DNA"/>
</dbReference>